<dbReference type="EMBL" id="BOMI01000115">
    <property type="protein sequence ID" value="GID77133.1"/>
    <property type="molecule type" value="Genomic_DNA"/>
</dbReference>
<keyword evidence="5" id="KW-1185">Reference proteome</keyword>
<comment type="caution">
    <text evidence="4">The sequence shown here is derived from an EMBL/GenBank/DDBJ whole genome shotgun (WGS) entry which is preliminary data.</text>
</comment>
<dbReference type="PANTHER" id="PTHR30055">
    <property type="entry name" value="HTH-TYPE TRANSCRIPTIONAL REGULATOR RUTR"/>
    <property type="match status" value="1"/>
</dbReference>
<dbReference type="InterPro" id="IPR049397">
    <property type="entry name" value="EthR_C"/>
</dbReference>
<evidence type="ECO:0000256" key="1">
    <source>
        <dbReference type="ARBA" id="ARBA00023125"/>
    </source>
</evidence>
<evidence type="ECO:0000313" key="4">
    <source>
        <dbReference type="EMBL" id="GID77133.1"/>
    </source>
</evidence>
<accession>A0ABQ3YAY8</accession>
<protein>
    <submittedName>
        <fullName evidence="4">TetR family transcriptional regulator</fullName>
    </submittedName>
</protein>
<evidence type="ECO:0000256" key="2">
    <source>
        <dbReference type="PROSITE-ProRule" id="PRU00335"/>
    </source>
</evidence>
<dbReference type="PRINTS" id="PR00455">
    <property type="entry name" value="HTHTETR"/>
</dbReference>
<organism evidence="4 5">
    <name type="scientific">Paractinoplanes deccanensis</name>
    <dbReference type="NCBI Taxonomy" id="113561"/>
    <lineage>
        <taxon>Bacteria</taxon>
        <taxon>Bacillati</taxon>
        <taxon>Actinomycetota</taxon>
        <taxon>Actinomycetes</taxon>
        <taxon>Micromonosporales</taxon>
        <taxon>Micromonosporaceae</taxon>
        <taxon>Paractinoplanes</taxon>
    </lineage>
</organism>
<evidence type="ECO:0000259" key="3">
    <source>
        <dbReference type="PROSITE" id="PS50977"/>
    </source>
</evidence>
<name>A0ABQ3YAY8_9ACTN</name>
<gene>
    <name evidence="4" type="ORF">Ade02nite_57740</name>
</gene>
<feature type="domain" description="HTH tetR-type" evidence="3">
    <location>
        <begin position="15"/>
        <end position="75"/>
    </location>
</feature>
<reference evidence="4 5" key="1">
    <citation type="submission" date="2021-01" db="EMBL/GenBank/DDBJ databases">
        <title>Whole genome shotgun sequence of Actinoplanes deccanensis NBRC 13994.</title>
        <authorList>
            <person name="Komaki H."/>
            <person name="Tamura T."/>
        </authorList>
    </citation>
    <scope>NUCLEOTIDE SEQUENCE [LARGE SCALE GENOMIC DNA]</scope>
    <source>
        <strain evidence="4 5">NBRC 13994</strain>
    </source>
</reference>
<dbReference type="InterPro" id="IPR036271">
    <property type="entry name" value="Tet_transcr_reg_TetR-rel_C_sf"/>
</dbReference>
<feature type="DNA-binding region" description="H-T-H motif" evidence="2">
    <location>
        <begin position="38"/>
        <end position="57"/>
    </location>
</feature>
<dbReference type="SUPFAM" id="SSF46689">
    <property type="entry name" value="Homeodomain-like"/>
    <property type="match status" value="1"/>
</dbReference>
<dbReference type="Proteomes" id="UP000609879">
    <property type="component" value="Unassembled WGS sequence"/>
</dbReference>
<sequence>MSQVTRRRTGPSKGDLREAAILEAARALFTERPYESITIDDLAGGAGISRTSFYFYFPTKTAVLTALMARVGDELAASHVWFDAEGPAAGLLREQLAASARLWRDNAGILSCAASAMATSPELREFVGRVRTRYDERAAEKIRRDQAAGTATTAIAAHRLAEMISAIRDARYEQLAGASDDELREAVDDLTEAISRLVYGRA</sequence>
<dbReference type="Gene3D" id="1.10.10.60">
    <property type="entry name" value="Homeodomain-like"/>
    <property type="match status" value="1"/>
</dbReference>
<dbReference type="Pfam" id="PF21313">
    <property type="entry name" value="EthR_C"/>
    <property type="match status" value="1"/>
</dbReference>
<dbReference type="InterPro" id="IPR009057">
    <property type="entry name" value="Homeodomain-like_sf"/>
</dbReference>
<evidence type="ECO:0000313" key="5">
    <source>
        <dbReference type="Proteomes" id="UP000609879"/>
    </source>
</evidence>
<dbReference type="RefSeq" id="WP_239169139.1">
    <property type="nucleotide sequence ID" value="NZ_BAAABO010000002.1"/>
</dbReference>
<dbReference type="InterPro" id="IPR050109">
    <property type="entry name" value="HTH-type_TetR-like_transc_reg"/>
</dbReference>
<dbReference type="SUPFAM" id="SSF48498">
    <property type="entry name" value="Tetracyclin repressor-like, C-terminal domain"/>
    <property type="match status" value="1"/>
</dbReference>
<dbReference type="Pfam" id="PF00440">
    <property type="entry name" value="TetR_N"/>
    <property type="match status" value="1"/>
</dbReference>
<proteinExistence type="predicted"/>
<dbReference type="Gene3D" id="1.10.357.10">
    <property type="entry name" value="Tetracycline Repressor, domain 2"/>
    <property type="match status" value="1"/>
</dbReference>
<dbReference type="PANTHER" id="PTHR30055:SF184">
    <property type="entry name" value="HTH-TYPE TRANSCRIPTIONAL REGULATOR ETHR"/>
    <property type="match status" value="1"/>
</dbReference>
<keyword evidence="1 2" id="KW-0238">DNA-binding</keyword>
<dbReference type="PROSITE" id="PS50977">
    <property type="entry name" value="HTH_TETR_2"/>
    <property type="match status" value="1"/>
</dbReference>
<dbReference type="InterPro" id="IPR001647">
    <property type="entry name" value="HTH_TetR"/>
</dbReference>